<dbReference type="PANTHER" id="PTHR46481:SF9">
    <property type="entry name" value="ZINC FINGER BED DOMAIN-CONTAINING PROTEIN 1-LIKE"/>
    <property type="match status" value="1"/>
</dbReference>
<feature type="region of interest" description="Disordered" evidence="1">
    <location>
        <begin position="1"/>
        <end position="32"/>
    </location>
</feature>
<gene>
    <name evidence="2" type="primary">Zbed4_8</name>
    <name evidence="2" type="ORF">N1851_020932</name>
</gene>
<dbReference type="SUPFAM" id="SSF140996">
    <property type="entry name" value="Hermes dimerisation domain"/>
    <property type="match status" value="1"/>
</dbReference>
<name>A0AA47NYL4_MERPO</name>
<reference evidence="2" key="1">
    <citation type="journal article" date="2023" name="Front. Mar. Sci.">
        <title>A new Merluccius polli reference genome to investigate the effects of global change in West African waters.</title>
        <authorList>
            <person name="Mateo J.L."/>
            <person name="Blanco-Fernandez C."/>
            <person name="Garcia-Vazquez E."/>
            <person name="Machado-Schiaffino G."/>
        </authorList>
    </citation>
    <scope>NUCLEOTIDE SEQUENCE</scope>
    <source>
        <strain evidence="2">C29</strain>
        <tissue evidence="2">Fin</tissue>
    </source>
</reference>
<evidence type="ECO:0000313" key="2">
    <source>
        <dbReference type="EMBL" id="KAK0141618.1"/>
    </source>
</evidence>
<dbReference type="EMBL" id="JAOPHQ010003778">
    <property type="protein sequence ID" value="KAK0141618.1"/>
    <property type="molecule type" value="Genomic_DNA"/>
</dbReference>
<organism evidence="2 3">
    <name type="scientific">Merluccius polli</name>
    <name type="common">Benguela hake</name>
    <name type="synonym">Merluccius cadenati</name>
    <dbReference type="NCBI Taxonomy" id="89951"/>
    <lineage>
        <taxon>Eukaryota</taxon>
        <taxon>Metazoa</taxon>
        <taxon>Chordata</taxon>
        <taxon>Craniata</taxon>
        <taxon>Vertebrata</taxon>
        <taxon>Euteleostomi</taxon>
        <taxon>Actinopterygii</taxon>
        <taxon>Neopterygii</taxon>
        <taxon>Teleostei</taxon>
        <taxon>Neoteleostei</taxon>
        <taxon>Acanthomorphata</taxon>
        <taxon>Zeiogadaria</taxon>
        <taxon>Gadariae</taxon>
        <taxon>Gadiformes</taxon>
        <taxon>Gadoidei</taxon>
        <taxon>Merlucciidae</taxon>
        <taxon>Merluccius</taxon>
    </lineage>
</organism>
<dbReference type="PANTHER" id="PTHR46481">
    <property type="entry name" value="ZINC FINGER BED DOMAIN-CONTAINING PROTEIN 4"/>
    <property type="match status" value="1"/>
</dbReference>
<dbReference type="AlphaFoldDB" id="A0AA47NYL4"/>
<feature type="compositionally biased region" description="Polar residues" evidence="1">
    <location>
        <begin position="1"/>
        <end position="23"/>
    </location>
</feature>
<comment type="caution">
    <text evidence="2">The sequence shown here is derived from an EMBL/GenBank/DDBJ whole genome shotgun (WGS) entry which is preliminary data.</text>
</comment>
<dbReference type="InterPro" id="IPR052035">
    <property type="entry name" value="ZnF_BED_domain_contain"/>
</dbReference>
<proteinExistence type="predicted"/>
<protein>
    <submittedName>
        <fullName evidence="2">Zinc finger BED domain-containing protein 4</fullName>
    </submittedName>
</protein>
<accession>A0AA47NYL4</accession>
<keyword evidence="3" id="KW-1185">Reference proteome</keyword>
<sequence length="136" mass="15872">MGSRRATPQRQPTLQAMFEQQSKYPRESKDSKRLNRAVAEFICLDQVSVYTVEKDGFRNLVEGLDKRYDIPSRNCFMHNEIPEMHNERRSIISAQFRPTPNAFFFCTTDIWTSRTMAACMAVTIQFIKQSWDSHGV</sequence>
<evidence type="ECO:0000313" key="3">
    <source>
        <dbReference type="Proteomes" id="UP001174136"/>
    </source>
</evidence>
<evidence type="ECO:0000256" key="1">
    <source>
        <dbReference type="SAM" id="MobiDB-lite"/>
    </source>
</evidence>
<dbReference type="Proteomes" id="UP001174136">
    <property type="component" value="Unassembled WGS sequence"/>
</dbReference>